<dbReference type="Proteomes" id="UP000502248">
    <property type="component" value="Chromosome"/>
</dbReference>
<dbReference type="SMART" id="SM00342">
    <property type="entry name" value="HTH_ARAC"/>
    <property type="match status" value="1"/>
</dbReference>
<dbReference type="PANTHER" id="PTHR43280">
    <property type="entry name" value="ARAC-FAMILY TRANSCRIPTIONAL REGULATOR"/>
    <property type="match status" value="1"/>
</dbReference>
<dbReference type="Pfam" id="PF12833">
    <property type="entry name" value="HTH_18"/>
    <property type="match status" value="1"/>
</dbReference>
<reference evidence="5 6" key="1">
    <citation type="submission" date="2020-04" db="EMBL/GenBank/DDBJ databases">
        <title>Genome sequencing of novel species.</title>
        <authorList>
            <person name="Heo J."/>
            <person name="Kim S.-J."/>
            <person name="Kim J.-S."/>
            <person name="Hong S.-B."/>
            <person name="Kwon S.-W."/>
        </authorList>
    </citation>
    <scope>NUCLEOTIDE SEQUENCE [LARGE SCALE GENOMIC DNA]</scope>
    <source>
        <strain evidence="5 6">MFER-1</strain>
    </source>
</reference>
<dbReference type="Pfam" id="PF05899">
    <property type="entry name" value="Cupin_3"/>
    <property type="match status" value="1"/>
</dbReference>
<dbReference type="InterPro" id="IPR018060">
    <property type="entry name" value="HTH_AraC"/>
</dbReference>
<gene>
    <name evidence="5" type="ORF">HH215_32295</name>
</gene>
<keyword evidence="3" id="KW-0804">Transcription</keyword>
<evidence type="ECO:0000313" key="6">
    <source>
        <dbReference type="Proteomes" id="UP000502248"/>
    </source>
</evidence>
<dbReference type="Gene3D" id="2.60.120.10">
    <property type="entry name" value="Jelly Rolls"/>
    <property type="match status" value="1"/>
</dbReference>
<evidence type="ECO:0000256" key="2">
    <source>
        <dbReference type="ARBA" id="ARBA00023125"/>
    </source>
</evidence>
<dbReference type="AlphaFoldDB" id="A0A7Z2ZPF6"/>
<accession>A0A7Z2ZPF6</accession>
<proteinExistence type="predicted"/>
<dbReference type="KEGG" id="cheb:HH215_32295"/>
<sequence length="300" mass="34930">MNVENSNTRLLNSNEIRPSIHWAQRQYVSQTDGVTRRLYDFEIMYVISGEMRVAFHDEKESRVYSPGDLLFLPSAVPHLIEITPVSGAALLGIHFDFYDEFEITPDIYIVVDEDKVYPEAICSMPVSANGEPMLARRYASIPVEIVKWMEFICEEFTTCRPGFEIACNGAMMLILSALYRLQPMPERTLPSPYHVMLNDLIDELNNGLHLQWNNATMAHRLSVSEDHFIRIFKETYSMTPNQYLQHLRHQEAKRGLRETDMKVETIGKHVGYDSLHHFSHIFKRWQGVSPREYRKMCNIL</sequence>
<keyword evidence="2" id="KW-0238">DNA-binding</keyword>
<evidence type="ECO:0000256" key="3">
    <source>
        <dbReference type="ARBA" id="ARBA00023163"/>
    </source>
</evidence>
<keyword evidence="6" id="KW-1185">Reference proteome</keyword>
<dbReference type="InterPro" id="IPR014710">
    <property type="entry name" value="RmlC-like_jellyroll"/>
</dbReference>
<dbReference type="SUPFAM" id="SSF46689">
    <property type="entry name" value="Homeodomain-like"/>
    <property type="match status" value="2"/>
</dbReference>
<dbReference type="GO" id="GO:0003700">
    <property type="term" value="F:DNA-binding transcription factor activity"/>
    <property type="evidence" value="ECO:0007669"/>
    <property type="project" value="InterPro"/>
</dbReference>
<dbReference type="InterPro" id="IPR008579">
    <property type="entry name" value="UGlyAH_Cupin_dom"/>
</dbReference>
<feature type="domain" description="HTH araC/xylS-type" evidence="4">
    <location>
        <begin position="198"/>
        <end position="296"/>
    </location>
</feature>
<dbReference type="PANTHER" id="PTHR43280:SF2">
    <property type="entry name" value="HTH-TYPE TRANSCRIPTIONAL REGULATOR EXSA"/>
    <property type="match status" value="1"/>
</dbReference>
<organism evidence="5 6">
    <name type="scientific">Cohnella herbarum</name>
    <dbReference type="NCBI Taxonomy" id="2728023"/>
    <lineage>
        <taxon>Bacteria</taxon>
        <taxon>Bacillati</taxon>
        <taxon>Bacillota</taxon>
        <taxon>Bacilli</taxon>
        <taxon>Bacillales</taxon>
        <taxon>Paenibacillaceae</taxon>
        <taxon>Cohnella</taxon>
    </lineage>
</organism>
<evidence type="ECO:0000259" key="4">
    <source>
        <dbReference type="PROSITE" id="PS01124"/>
    </source>
</evidence>
<dbReference type="PRINTS" id="PR00032">
    <property type="entry name" value="HTHARAC"/>
</dbReference>
<dbReference type="Gene3D" id="1.10.10.60">
    <property type="entry name" value="Homeodomain-like"/>
    <property type="match status" value="2"/>
</dbReference>
<dbReference type="GO" id="GO:0043565">
    <property type="term" value="F:sequence-specific DNA binding"/>
    <property type="evidence" value="ECO:0007669"/>
    <property type="project" value="InterPro"/>
</dbReference>
<keyword evidence="1" id="KW-0805">Transcription regulation</keyword>
<name>A0A7Z2ZPF6_9BACL</name>
<dbReference type="EMBL" id="CP051680">
    <property type="protein sequence ID" value="QJD87396.1"/>
    <property type="molecule type" value="Genomic_DNA"/>
</dbReference>
<dbReference type="InterPro" id="IPR009057">
    <property type="entry name" value="Homeodomain-like_sf"/>
</dbReference>
<dbReference type="InterPro" id="IPR011051">
    <property type="entry name" value="RmlC_Cupin_sf"/>
</dbReference>
<evidence type="ECO:0000313" key="5">
    <source>
        <dbReference type="EMBL" id="QJD87396.1"/>
    </source>
</evidence>
<dbReference type="InterPro" id="IPR020449">
    <property type="entry name" value="Tscrpt_reg_AraC-type_HTH"/>
</dbReference>
<protein>
    <submittedName>
        <fullName evidence="5">Helix-turn-helix domain-containing protein</fullName>
    </submittedName>
</protein>
<dbReference type="PROSITE" id="PS01124">
    <property type="entry name" value="HTH_ARAC_FAMILY_2"/>
    <property type="match status" value="1"/>
</dbReference>
<evidence type="ECO:0000256" key="1">
    <source>
        <dbReference type="ARBA" id="ARBA00023015"/>
    </source>
</evidence>
<dbReference type="SUPFAM" id="SSF51182">
    <property type="entry name" value="RmlC-like cupins"/>
    <property type="match status" value="1"/>
</dbReference>